<dbReference type="PROSITE" id="PS00061">
    <property type="entry name" value="ADH_SHORT"/>
    <property type="match status" value="1"/>
</dbReference>
<dbReference type="AlphaFoldDB" id="A0AAX1Q3Z5"/>
<dbReference type="Pfam" id="PF00106">
    <property type="entry name" value="adh_short"/>
    <property type="match status" value="1"/>
</dbReference>
<evidence type="ECO:0000256" key="6">
    <source>
        <dbReference type="RuleBase" id="RU000363"/>
    </source>
</evidence>
<protein>
    <recommendedName>
        <fullName evidence="3">glucose 1-dehydrogenase [NAD(P)(+)]</fullName>
        <ecNumber evidence="3">1.1.1.47</ecNumber>
    </recommendedName>
</protein>
<dbReference type="PRINTS" id="PR00081">
    <property type="entry name" value="GDHRDH"/>
</dbReference>
<accession>A0AAX1Q3Z5</accession>
<evidence type="ECO:0000256" key="5">
    <source>
        <dbReference type="ARBA" id="ARBA00048831"/>
    </source>
</evidence>
<dbReference type="PANTHER" id="PTHR24322:SF736">
    <property type="entry name" value="RETINOL DEHYDROGENASE 10"/>
    <property type="match status" value="1"/>
</dbReference>
<evidence type="ECO:0000256" key="3">
    <source>
        <dbReference type="ARBA" id="ARBA00024389"/>
    </source>
</evidence>
<dbReference type="Proteomes" id="UP000250174">
    <property type="component" value="Unassembled WGS sequence"/>
</dbReference>
<dbReference type="EC" id="1.1.1.47" evidence="3"/>
<comment type="caution">
    <text evidence="7">The sequence shown here is derived from an EMBL/GenBank/DDBJ whole genome shotgun (WGS) entry which is preliminary data.</text>
</comment>
<dbReference type="RefSeq" id="WP_113765922.1">
    <property type="nucleotide sequence ID" value="NZ_LVYK01000055.1"/>
</dbReference>
<dbReference type="SUPFAM" id="SSF51735">
    <property type="entry name" value="NAD(P)-binding Rossmann-fold domains"/>
    <property type="match status" value="1"/>
</dbReference>
<dbReference type="GO" id="GO:0047936">
    <property type="term" value="F:glucose 1-dehydrogenase [NAD(P)+] activity"/>
    <property type="evidence" value="ECO:0007669"/>
    <property type="project" value="UniProtKB-EC"/>
</dbReference>
<reference evidence="7 8" key="1">
    <citation type="submission" date="2016-03" db="EMBL/GenBank/DDBJ databases">
        <title>Comparison of Bacillus endophyticus and B. anthracis characteristics using whole genome sequence analysis and microbiological techniques.</title>
        <authorList>
            <person name="Lekota K.E."/>
            <person name="Mafofo J."/>
            <person name="Rees J."/>
            <person name="Muchadeyi F.C."/>
            <person name="Madoroba E."/>
            <person name="Van Heerden H."/>
        </authorList>
    </citation>
    <scope>NUCLEOTIDE SEQUENCE [LARGE SCALE GENOMIC DNA]</scope>
    <source>
        <strain evidence="7 8">3631_10C</strain>
    </source>
</reference>
<evidence type="ECO:0000256" key="1">
    <source>
        <dbReference type="ARBA" id="ARBA00006484"/>
    </source>
</evidence>
<proteinExistence type="inferred from homology"/>
<gene>
    <name evidence="7" type="ORF">A3864_18975</name>
</gene>
<dbReference type="Gene3D" id="3.40.50.720">
    <property type="entry name" value="NAD(P)-binding Rossmann-like Domain"/>
    <property type="match status" value="1"/>
</dbReference>
<comment type="catalytic activity">
    <reaction evidence="4">
        <text>D-glucose + NADP(+) = D-glucono-1,5-lactone + NADPH + H(+)</text>
        <dbReference type="Rhea" id="RHEA:14405"/>
        <dbReference type="ChEBI" id="CHEBI:4167"/>
        <dbReference type="ChEBI" id="CHEBI:15378"/>
        <dbReference type="ChEBI" id="CHEBI:16217"/>
        <dbReference type="ChEBI" id="CHEBI:57783"/>
        <dbReference type="ChEBI" id="CHEBI:58349"/>
        <dbReference type="EC" id="1.1.1.47"/>
    </reaction>
</comment>
<dbReference type="EMBL" id="LVYK01000055">
    <property type="protein sequence ID" value="RAS73231.1"/>
    <property type="molecule type" value="Genomic_DNA"/>
</dbReference>
<evidence type="ECO:0000256" key="2">
    <source>
        <dbReference type="ARBA" id="ARBA00023002"/>
    </source>
</evidence>
<dbReference type="InterPro" id="IPR020904">
    <property type="entry name" value="Sc_DH/Rdtase_CS"/>
</dbReference>
<comment type="catalytic activity">
    <reaction evidence="5">
        <text>D-glucose + NAD(+) = D-glucono-1,5-lactone + NADH + H(+)</text>
        <dbReference type="Rhea" id="RHEA:14293"/>
        <dbReference type="ChEBI" id="CHEBI:4167"/>
        <dbReference type="ChEBI" id="CHEBI:15378"/>
        <dbReference type="ChEBI" id="CHEBI:16217"/>
        <dbReference type="ChEBI" id="CHEBI:57540"/>
        <dbReference type="ChEBI" id="CHEBI:57945"/>
        <dbReference type="EC" id="1.1.1.47"/>
    </reaction>
</comment>
<evidence type="ECO:0000313" key="8">
    <source>
        <dbReference type="Proteomes" id="UP000250174"/>
    </source>
</evidence>
<dbReference type="CDD" id="cd05233">
    <property type="entry name" value="SDR_c"/>
    <property type="match status" value="1"/>
</dbReference>
<organism evidence="7 8">
    <name type="scientific">Priestia endophytica</name>
    <dbReference type="NCBI Taxonomy" id="135735"/>
    <lineage>
        <taxon>Bacteria</taxon>
        <taxon>Bacillati</taxon>
        <taxon>Bacillota</taxon>
        <taxon>Bacilli</taxon>
        <taxon>Bacillales</taxon>
        <taxon>Bacillaceae</taxon>
        <taxon>Priestia</taxon>
    </lineage>
</organism>
<keyword evidence="2" id="KW-0560">Oxidoreductase</keyword>
<sequence>MDMNVVITGAGSGLGASLVKKYSDLGCHVCLLGRTSTKLIRTAETLTNNHSIYEVDVSSKQDVAKVMQLIKEEVGAIDVLINNAGVGTFDLAENLSEESIHQMIDINLKGTIFCTQEVLDDMKKRNQGYIVNIISLSGKRGKVTESVYSASKFGVRGFTESLALELEPTAIRIFGAYMGNMKTELWRGASTEETFMEPDDVADIIMENIKPRKNILVEEVVIKNDKNKH</sequence>
<comment type="similarity">
    <text evidence="1 6">Belongs to the short-chain dehydrogenases/reductases (SDR) family.</text>
</comment>
<dbReference type="InterPro" id="IPR002347">
    <property type="entry name" value="SDR_fam"/>
</dbReference>
<dbReference type="InterPro" id="IPR036291">
    <property type="entry name" value="NAD(P)-bd_dom_sf"/>
</dbReference>
<evidence type="ECO:0000313" key="7">
    <source>
        <dbReference type="EMBL" id="RAS73231.1"/>
    </source>
</evidence>
<evidence type="ECO:0000256" key="4">
    <source>
        <dbReference type="ARBA" id="ARBA00047555"/>
    </source>
</evidence>
<dbReference type="PRINTS" id="PR00080">
    <property type="entry name" value="SDRFAMILY"/>
</dbReference>
<name>A0AAX1Q3Z5_9BACI</name>
<dbReference type="PANTHER" id="PTHR24322">
    <property type="entry name" value="PKSB"/>
    <property type="match status" value="1"/>
</dbReference>